<dbReference type="AlphaFoldDB" id="A0A8J6FPU6"/>
<keyword evidence="1" id="KW-1133">Transmembrane helix</keyword>
<evidence type="ECO:0000313" key="2">
    <source>
        <dbReference type="EMBL" id="KAG9491281.1"/>
    </source>
</evidence>
<organism evidence="2 3">
    <name type="scientific">Eleutherodactylus coqui</name>
    <name type="common">Puerto Rican coqui</name>
    <dbReference type="NCBI Taxonomy" id="57060"/>
    <lineage>
        <taxon>Eukaryota</taxon>
        <taxon>Metazoa</taxon>
        <taxon>Chordata</taxon>
        <taxon>Craniata</taxon>
        <taxon>Vertebrata</taxon>
        <taxon>Euteleostomi</taxon>
        <taxon>Amphibia</taxon>
        <taxon>Batrachia</taxon>
        <taxon>Anura</taxon>
        <taxon>Neobatrachia</taxon>
        <taxon>Hyloidea</taxon>
        <taxon>Eleutherodactylidae</taxon>
        <taxon>Eleutherodactylinae</taxon>
        <taxon>Eleutherodactylus</taxon>
        <taxon>Eleutherodactylus</taxon>
    </lineage>
</organism>
<protein>
    <submittedName>
        <fullName evidence="2">Uncharacterized protein</fullName>
    </submittedName>
</protein>
<dbReference type="Proteomes" id="UP000770717">
    <property type="component" value="Unassembled WGS sequence"/>
</dbReference>
<name>A0A8J6FPU6_ELECQ</name>
<evidence type="ECO:0000313" key="3">
    <source>
        <dbReference type="Proteomes" id="UP000770717"/>
    </source>
</evidence>
<keyword evidence="1" id="KW-0812">Transmembrane</keyword>
<comment type="caution">
    <text evidence="2">The sequence shown here is derived from an EMBL/GenBank/DDBJ whole genome shotgun (WGS) entry which is preliminary data.</text>
</comment>
<dbReference type="PROSITE" id="PS51257">
    <property type="entry name" value="PROKAR_LIPOPROTEIN"/>
    <property type="match status" value="1"/>
</dbReference>
<sequence>MGRILKSGPVNVLTLSCPLPNFSIILENPFSVGVKSFAAFSLRGRVKSFCHHLIYCCICFSISLYIALSWVMLPPRGSVSTEVSPFKKYLSEMFPFSKSCEFCGNPE</sequence>
<accession>A0A8J6FPU6</accession>
<keyword evidence="1" id="KW-0472">Membrane</keyword>
<gene>
    <name evidence="2" type="ORF">GDO78_000004</name>
</gene>
<feature type="transmembrane region" description="Helical" evidence="1">
    <location>
        <begin position="53"/>
        <end position="73"/>
    </location>
</feature>
<proteinExistence type="predicted"/>
<dbReference type="EMBL" id="WNTK01000001">
    <property type="protein sequence ID" value="KAG9491281.1"/>
    <property type="molecule type" value="Genomic_DNA"/>
</dbReference>
<reference evidence="2" key="1">
    <citation type="thesis" date="2020" institute="ProQuest LLC" country="789 East Eisenhower Parkway, Ann Arbor, MI, USA">
        <title>Comparative Genomics and Chromosome Evolution.</title>
        <authorList>
            <person name="Mudd A.B."/>
        </authorList>
    </citation>
    <scope>NUCLEOTIDE SEQUENCE</scope>
    <source>
        <strain evidence="2">HN-11 Male</strain>
        <tissue evidence="2">Kidney and liver</tissue>
    </source>
</reference>
<keyword evidence="3" id="KW-1185">Reference proteome</keyword>
<evidence type="ECO:0000256" key="1">
    <source>
        <dbReference type="SAM" id="Phobius"/>
    </source>
</evidence>